<comment type="caution">
    <text evidence="2">The sequence shown here is derived from an EMBL/GenBank/DDBJ whole genome shotgun (WGS) entry which is preliminary data.</text>
</comment>
<dbReference type="Gene3D" id="3.40.50.2000">
    <property type="entry name" value="Glycogen Phosphorylase B"/>
    <property type="match status" value="1"/>
</dbReference>
<evidence type="ECO:0000313" key="3">
    <source>
        <dbReference type="Proteomes" id="UP000245207"/>
    </source>
</evidence>
<protein>
    <submittedName>
        <fullName evidence="2">UDP-glucuronosyl/UDP-glucosyltransferase</fullName>
    </submittedName>
</protein>
<sequence>MIIKWLDKKATGSTVFVSFGGECFLSSADLEEIAYGLEMSNMNFIWVLRFPKGDREIDLSKALALGFLERVKNRGLVVKAHSDYLYADQGDLKIEVDKFTEKIYQEVKKPPASHQEVKKPPASHLPPKRMRKPKF</sequence>
<feature type="compositionally biased region" description="Basic residues" evidence="1">
    <location>
        <begin position="126"/>
        <end position="135"/>
    </location>
</feature>
<evidence type="ECO:0000256" key="1">
    <source>
        <dbReference type="SAM" id="MobiDB-lite"/>
    </source>
</evidence>
<feature type="compositionally biased region" description="Basic and acidic residues" evidence="1">
    <location>
        <begin position="107"/>
        <end position="119"/>
    </location>
</feature>
<dbReference type="GO" id="GO:1901135">
    <property type="term" value="P:carbohydrate derivative metabolic process"/>
    <property type="evidence" value="ECO:0007669"/>
    <property type="project" value="UniProtKB-ARBA"/>
</dbReference>
<dbReference type="PANTHER" id="PTHR48044:SF29">
    <property type="entry name" value="GLYCOSYLTRANSFERASE"/>
    <property type="match status" value="1"/>
</dbReference>
<dbReference type="Proteomes" id="UP000245207">
    <property type="component" value="Unassembled WGS sequence"/>
</dbReference>
<name>A0A2U1KHL8_ARTAN</name>
<feature type="region of interest" description="Disordered" evidence="1">
    <location>
        <begin position="107"/>
        <end position="135"/>
    </location>
</feature>
<dbReference type="GO" id="GO:0008194">
    <property type="term" value="F:UDP-glycosyltransferase activity"/>
    <property type="evidence" value="ECO:0007669"/>
    <property type="project" value="UniProtKB-ARBA"/>
</dbReference>
<organism evidence="2 3">
    <name type="scientific">Artemisia annua</name>
    <name type="common">Sweet wormwood</name>
    <dbReference type="NCBI Taxonomy" id="35608"/>
    <lineage>
        <taxon>Eukaryota</taxon>
        <taxon>Viridiplantae</taxon>
        <taxon>Streptophyta</taxon>
        <taxon>Embryophyta</taxon>
        <taxon>Tracheophyta</taxon>
        <taxon>Spermatophyta</taxon>
        <taxon>Magnoliopsida</taxon>
        <taxon>eudicotyledons</taxon>
        <taxon>Gunneridae</taxon>
        <taxon>Pentapetalae</taxon>
        <taxon>asterids</taxon>
        <taxon>campanulids</taxon>
        <taxon>Asterales</taxon>
        <taxon>Asteraceae</taxon>
        <taxon>Asteroideae</taxon>
        <taxon>Anthemideae</taxon>
        <taxon>Artemisiinae</taxon>
        <taxon>Artemisia</taxon>
    </lineage>
</organism>
<dbReference type="AlphaFoldDB" id="A0A2U1KHL8"/>
<dbReference type="STRING" id="35608.A0A2U1KHL8"/>
<proteinExistence type="predicted"/>
<reference evidence="2 3" key="1">
    <citation type="journal article" date="2018" name="Mol. Plant">
        <title>The genome of Artemisia annua provides insight into the evolution of Asteraceae family and artemisinin biosynthesis.</title>
        <authorList>
            <person name="Shen Q."/>
            <person name="Zhang L."/>
            <person name="Liao Z."/>
            <person name="Wang S."/>
            <person name="Yan T."/>
            <person name="Shi P."/>
            <person name="Liu M."/>
            <person name="Fu X."/>
            <person name="Pan Q."/>
            <person name="Wang Y."/>
            <person name="Lv Z."/>
            <person name="Lu X."/>
            <person name="Zhang F."/>
            <person name="Jiang W."/>
            <person name="Ma Y."/>
            <person name="Chen M."/>
            <person name="Hao X."/>
            <person name="Li L."/>
            <person name="Tang Y."/>
            <person name="Lv G."/>
            <person name="Zhou Y."/>
            <person name="Sun X."/>
            <person name="Brodelius P.E."/>
            <person name="Rose J.K.C."/>
            <person name="Tang K."/>
        </authorList>
    </citation>
    <scope>NUCLEOTIDE SEQUENCE [LARGE SCALE GENOMIC DNA]</scope>
    <source>
        <strain evidence="3">cv. Huhao1</strain>
        <tissue evidence="2">Leaf</tissue>
    </source>
</reference>
<gene>
    <name evidence="2" type="ORF">CTI12_AA601480</name>
</gene>
<dbReference type="EMBL" id="PKPP01018439">
    <property type="protein sequence ID" value="PWA36275.1"/>
    <property type="molecule type" value="Genomic_DNA"/>
</dbReference>
<evidence type="ECO:0000313" key="2">
    <source>
        <dbReference type="EMBL" id="PWA36275.1"/>
    </source>
</evidence>
<keyword evidence="2" id="KW-0808">Transferase</keyword>
<dbReference type="OrthoDB" id="911965at2759"/>
<dbReference type="SUPFAM" id="SSF53756">
    <property type="entry name" value="UDP-Glycosyltransferase/glycogen phosphorylase"/>
    <property type="match status" value="1"/>
</dbReference>
<accession>A0A2U1KHL8</accession>
<dbReference type="PANTHER" id="PTHR48044">
    <property type="entry name" value="GLYCOSYLTRANSFERASE"/>
    <property type="match status" value="1"/>
</dbReference>
<keyword evidence="3" id="KW-1185">Reference proteome</keyword>